<dbReference type="InterPro" id="IPR036413">
    <property type="entry name" value="YaeB-like_sf"/>
</dbReference>
<dbReference type="PANTHER" id="PTHR12818:SF0">
    <property type="entry name" value="TRNA (ADENINE(37)-N6)-METHYLTRANSFERASE"/>
    <property type="match status" value="1"/>
</dbReference>
<dbReference type="EMBL" id="MGEP01000043">
    <property type="protein sequence ID" value="OGL86778.1"/>
    <property type="molecule type" value="Genomic_DNA"/>
</dbReference>
<name>A0A1F7V9K3_9BACT</name>
<reference evidence="4 5" key="1">
    <citation type="journal article" date="2016" name="Nat. Commun.">
        <title>Thousands of microbial genomes shed light on interconnected biogeochemical processes in an aquifer system.</title>
        <authorList>
            <person name="Anantharaman K."/>
            <person name="Brown C.T."/>
            <person name="Hug L.A."/>
            <person name="Sharon I."/>
            <person name="Castelle C.J."/>
            <person name="Probst A.J."/>
            <person name="Thomas B.C."/>
            <person name="Singh A."/>
            <person name="Wilkins M.J."/>
            <person name="Karaoz U."/>
            <person name="Brodie E.L."/>
            <person name="Williams K.H."/>
            <person name="Hubbard S.S."/>
            <person name="Banfield J.F."/>
        </authorList>
    </citation>
    <scope>NUCLEOTIDE SEQUENCE [LARGE SCALE GENOMIC DNA]</scope>
</reference>
<evidence type="ECO:0000313" key="4">
    <source>
        <dbReference type="EMBL" id="OGL86778.1"/>
    </source>
</evidence>
<dbReference type="NCBIfam" id="TIGR00104">
    <property type="entry name" value="tRNA_TsaA"/>
    <property type="match status" value="1"/>
</dbReference>
<keyword evidence="4" id="KW-0808">Transferase</keyword>
<dbReference type="Pfam" id="PF01980">
    <property type="entry name" value="TrmO_N"/>
    <property type="match status" value="1"/>
</dbReference>
<dbReference type="Gene3D" id="2.40.30.70">
    <property type="entry name" value="YaeB-like"/>
    <property type="match status" value="1"/>
</dbReference>
<accession>A0A1F7V9K3</accession>
<evidence type="ECO:0000256" key="1">
    <source>
        <dbReference type="ARBA" id="ARBA00022691"/>
    </source>
</evidence>
<dbReference type="InterPro" id="IPR036414">
    <property type="entry name" value="YaeB_N_sf"/>
</dbReference>
<organism evidence="4 5">
    <name type="scientific">Candidatus Uhrbacteria bacterium RIFCSPLOWO2_02_FULL_48_12</name>
    <dbReference type="NCBI Taxonomy" id="1802407"/>
    <lineage>
        <taxon>Bacteria</taxon>
        <taxon>Candidatus Uhriibacteriota</taxon>
    </lineage>
</organism>
<gene>
    <name evidence="4" type="ORF">A3I40_03280</name>
</gene>
<dbReference type="PROSITE" id="PS51668">
    <property type="entry name" value="TSAA_2"/>
    <property type="match status" value="1"/>
</dbReference>
<evidence type="ECO:0000256" key="2">
    <source>
        <dbReference type="ARBA" id="ARBA00033753"/>
    </source>
</evidence>
<comment type="similarity">
    <text evidence="2">Belongs to the tRNA methyltransferase O family.</text>
</comment>
<dbReference type="PANTHER" id="PTHR12818">
    <property type="entry name" value="TRNA (ADENINE(37)-N6)-METHYLTRANSFERASE"/>
    <property type="match status" value="1"/>
</dbReference>
<keyword evidence="4" id="KW-0489">Methyltransferase</keyword>
<dbReference type="AlphaFoldDB" id="A0A1F7V9K3"/>
<proteinExistence type="inferred from homology"/>
<dbReference type="STRING" id="1802407.A3I40_03280"/>
<dbReference type="GO" id="GO:0032259">
    <property type="term" value="P:methylation"/>
    <property type="evidence" value="ECO:0007669"/>
    <property type="project" value="UniProtKB-KW"/>
</dbReference>
<keyword evidence="1" id="KW-0949">S-adenosyl-L-methionine</keyword>
<protein>
    <submittedName>
        <fullName evidence="4">tRNA (N6-threonylcarbamoyladenosine(37)-N6)-methyltransferase TrmO</fullName>
    </submittedName>
</protein>
<dbReference type="Proteomes" id="UP000178723">
    <property type="component" value="Unassembled WGS sequence"/>
</dbReference>
<dbReference type="CDD" id="cd09281">
    <property type="entry name" value="UPF0066"/>
    <property type="match status" value="1"/>
</dbReference>
<feature type="domain" description="TsaA-like" evidence="3">
    <location>
        <begin position="5"/>
        <end position="133"/>
    </location>
</feature>
<sequence>MEIKLKSFGFAKNQEKKHVGGWGEVVTDLVIEKQYEDALLGLDDYSHLLVIYWMHEVNIQEMRHVPQGKVGVVPEVGIFACRCPQRPNPIGVSTVRVLGIEDNIITVEGLDIINDTPILDIKPYTPQYDVVDSVKVPDWVNRLDY</sequence>
<evidence type="ECO:0000313" key="5">
    <source>
        <dbReference type="Proteomes" id="UP000178723"/>
    </source>
</evidence>
<dbReference type="SUPFAM" id="SSF118196">
    <property type="entry name" value="YaeB-like"/>
    <property type="match status" value="1"/>
</dbReference>
<dbReference type="InterPro" id="IPR040372">
    <property type="entry name" value="YaeB-like"/>
</dbReference>
<dbReference type="GO" id="GO:0008168">
    <property type="term" value="F:methyltransferase activity"/>
    <property type="evidence" value="ECO:0007669"/>
    <property type="project" value="UniProtKB-KW"/>
</dbReference>
<evidence type="ECO:0000259" key="3">
    <source>
        <dbReference type="PROSITE" id="PS51668"/>
    </source>
</evidence>
<comment type="caution">
    <text evidence="4">The sequence shown here is derived from an EMBL/GenBank/DDBJ whole genome shotgun (WGS) entry which is preliminary data.</text>
</comment>
<dbReference type="InterPro" id="IPR023370">
    <property type="entry name" value="TrmO-like_N"/>
</dbReference>